<dbReference type="InterPro" id="IPR001841">
    <property type="entry name" value="Znf_RING"/>
</dbReference>
<reference evidence="11" key="1">
    <citation type="submission" date="2022-07" db="EMBL/GenBank/DDBJ databases">
        <authorList>
            <person name="Trinca V."/>
            <person name="Uliana J.V.C."/>
            <person name="Torres T.T."/>
            <person name="Ward R.J."/>
            <person name="Monesi N."/>
        </authorList>
    </citation>
    <scope>NUCLEOTIDE SEQUENCE</scope>
    <source>
        <strain evidence="11">HSMRA1968</strain>
        <tissue evidence="11">Whole embryos</tissue>
    </source>
</reference>
<dbReference type="Gene3D" id="3.30.40.10">
    <property type="entry name" value="Zinc/RING finger domain, C3HC4 (zinc finger)"/>
    <property type="match status" value="1"/>
</dbReference>
<dbReference type="SUPFAM" id="SSF57850">
    <property type="entry name" value="RING/U-box"/>
    <property type="match status" value="1"/>
</dbReference>
<sequence>MDFIDNDNCIVCFEVLSTGQVFVTLPCNHKYHAKCVLTWLVRDDTCPICRQKATGDTQRPMGTYRNDRRITSNTTSTDSPPSVTNFGILDLERENLRRLRRQGRIEKENRKKVKFEEYKQFSENAGKATELLNVEKNEKNQRIKEKFDEYTNFVERRCDTIGESSSNLCNEAPVEPVSALQKDLANYVAVSRTGTESTNLLLRTLRKGGVLGLPKSFKTLMRTPKERGRTTEVCGGKALSVIYLDVGVDGAKTLNSSALKLWPIMVAVADIKRLKPWDEFEHLQKNGIQFQFGSRIVKIRLTYADAPARALICSVRGHTSHGCPLCIMKYRVWDRKVIYDNKAGPTQRTDATFAARAHPEHNREKSKVENLLGMVTQVPIDPMHAIVLGATPEMLVPLADIEEISKRIIEFRNYRPSEFARDCR</sequence>
<gene>
    <name evidence="11" type="primary">rnf44_0</name>
    <name evidence="11" type="ORF">Bhyg_12413</name>
</gene>
<evidence type="ECO:0000256" key="4">
    <source>
        <dbReference type="ARBA" id="ARBA00022771"/>
    </source>
</evidence>
<evidence type="ECO:0000256" key="5">
    <source>
        <dbReference type="ARBA" id="ARBA00022833"/>
    </source>
</evidence>
<evidence type="ECO:0000313" key="11">
    <source>
        <dbReference type="EMBL" id="KAJ6639666.1"/>
    </source>
</evidence>
<protein>
    <submittedName>
        <fullName evidence="11">RING finger protein 44</fullName>
    </submittedName>
</protein>
<keyword evidence="5" id="KW-0862">Zinc</keyword>
<evidence type="ECO:0000259" key="10">
    <source>
        <dbReference type="PROSITE" id="PS50089"/>
    </source>
</evidence>
<evidence type="ECO:0000313" key="12">
    <source>
        <dbReference type="Proteomes" id="UP001151699"/>
    </source>
</evidence>
<dbReference type="Pfam" id="PF13639">
    <property type="entry name" value="zf-RING_2"/>
    <property type="match status" value="1"/>
</dbReference>
<feature type="region of interest" description="Disordered" evidence="9">
    <location>
        <begin position="57"/>
        <end position="80"/>
    </location>
</feature>
<evidence type="ECO:0000256" key="1">
    <source>
        <dbReference type="ARBA" id="ARBA00004370"/>
    </source>
</evidence>
<keyword evidence="3" id="KW-0479">Metal-binding</keyword>
<comment type="caution">
    <text evidence="11">The sequence shown here is derived from an EMBL/GenBank/DDBJ whole genome shotgun (WGS) entry which is preliminary data.</text>
</comment>
<evidence type="ECO:0000256" key="3">
    <source>
        <dbReference type="ARBA" id="ARBA00022723"/>
    </source>
</evidence>
<evidence type="ECO:0000256" key="6">
    <source>
        <dbReference type="ARBA" id="ARBA00022989"/>
    </source>
</evidence>
<keyword evidence="6" id="KW-1133">Transmembrane helix</keyword>
<keyword evidence="7" id="KW-0472">Membrane</keyword>
<feature type="compositionally biased region" description="Low complexity" evidence="9">
    <location>
        <begin position="71"/>
        <end position="80"/>
    </location>
</feature>
<evidence type="ECO:0000256" key="8">
    <source>
        <dbReference type="PROSITE-ProRule" id="PRU00175"/>
    </source>
</evidence>
<organism evidence="11 12">
    <name type="scientific">Pseudolycoriella hygida</name>
    <dbReference type="NCBI Taxonomy" id="35572"/>
    <lineage>
        <taxon>Eukaryota</taxon>
        <taxon>Metazoa</taxon>
        <taxon>Ecdysozoa</taxon>
        <taxon>Arthropoda</taxon>
        <taxon>Hexapoda</taxon>
        <taxon>Insecta</taxon>
        <taxon>Pterygota</taxon>
        <taxon>Neoptera</taxon>
        <taxon>Endopterygota</taxon>
        <taxon>Diptera</taxon>
        <taxon>Nematocera</taxon>
        <taxon>Sciaroidea</taxon>
        <taxon>Sciaridae</taxon>
        <taxon>Pseudolycoriella</taxon>
    </lineage>
</organism>
<dbReference type="InterPro" id="IPR013083">
    <property type="entry name" value="Znf_RING/FYVE/PHD"/>
</dbReference>
<proteinExistence type="predicted"/>
<dbReference type="Proteomes" id="UP001151699">
    <property type="component" value="Chromosome X"/>
</dbReference>
<evidence type="ECO:0000256" key="2">
    <source>
        <dbReference type="ARBA" id="ARBA00022692"/>
    </source>
</evidence>
<keyword evidence="4 8" id="KW-0863">Zinc-finger</keyword>
<keyword evidence="12" id="KW-1185">Reference proteome</keyword>
<keyword evidence="2" id="KW-0812">Transmembrane</keyword>
<evidence type="ECO:0000256" key="7">
    <source>
        <dbReference type="ARBA" id="ARBA00023136"/>
    </source>
</evidence>
<dbReference type="PROSITE" id="PS50089">
    <property type="entry name" value="ZF_RING_2"/>
    <property type="match status" value="1"/>
</dbReference>
<name>A0A9Q0MX64_9DIPT</name>
<dbReference type="EMBL" id="WJQU01000003">
    <property type="protein sequence ID" value="KAJ6639666.1"/>
    <property type="molecule type" value="Genomic_DNA"/>
</dbReference>
<comment type="subcellular location">
    <subcellularLocation>
        <location evidence="1">Membrane</location>
    </subcellularLocation>
</comment>
<dbReference type="CDD" id="cd16454">
    <property type="entry name" value="RING-H2_PA-TM-RING"/>
    <property type="match status" value="1"/>
</dbReference>
<dbReference type="PANTHER" id="PTHR46539">
    <property type="entry name" value="E3 UBIQUITIN-PROTEIN LIGASE ATL42"/>
    <property type="match status" value="1"/>
</dbReference>
<dbReference type="GO" id="GO:0016020">
    <property type="term" value="C:membrane"/>
    <property type="evidence" value="ECO:0007669"/>
    <property type="project" value="UniProtKB-SubCell"/>
</dbReference>
<dbReference type="SMART" id="SM00184">
    <property type="entry name" value="RING"/>
    <property type="match status" value="1"/>
</dbReference>
<accession>A0A9Q0MX64</accession>
<dbReference type="GO" id="GO:0008270">
    <property type="term" value="F:zinc ion binding"/>
    <property type="evidence" value="ECO:0007669"/>
    <property type="project" value="UniProtKB-KW"/>
</dbReference>
<dbReference type="PANTHER" id="PTHR46539:SF9">
    <property type="entry name" value="RING-H2 FINGER PROTEIN ATL56"/>
    <property type="match status" value="1"/>
</dbReference>
<feature type="domain" description="RING-type" evidence="10">
    <location>
        <begin position="9"/>
        <end position="50"/>
    </location>
</feature>
<dbReference type="OrthoDB" id="8067290at2759"/>
<evidence type="ECO:0000256" key="9">
    <source>
        <dbReference type="SAM" id="MobiDB-lite"/>
    </source>
</evidence>
<dbReference type="AlphaFoldDB" id="A0A9Q0MX64"/>